<dbReference type="SUPFAM" id="SSF55797">
    <property type="entry name" value="PR-1-like"/>
    <property type="match status" value="1"/>
</dbReference>
<dbReference type="AlphaFoldDB" id="A0A165XA27"/>
<dbReference type="CDD" id="cd05379">
    <property type="entry name" value="CAP_bacterial"/>
    <property type="match status" value="1"/>
</dbReference>
<keyword evidence="1" id="KW-0472">Membrane</keyword>
<dbReference type="OrthoDB" id="9783944at2"/>
<dbReference type="STRING" id="33936.AZI98_11985"/>
<reference evidence="4 5" key="1">
    <citation type="submission" date="2016-04" db="EMBL/GenBank/DDBJ databases">
        <title>Draft genome sequence of Aeribacillus pallidus 8m3 from petroleum reservoir.</title>
        <authorList>
            <person name="Poltaraus A.B."/>
            <person name="Nazina T.N."/>
            <person name="Tourova T.P."/>
            <person name="Malakho S.M."/>
            <person name="Korshunova A.V."/>
            <person name="Sokolova D.S."/>
        </authorList>
    </citation>
    <scope>NUCLEOTIDE SEQUENCE [LARGE SCALE GENOMIC DNA]</scope>
    <source>
        <strain evidence="4 5">8m3</strain>
    </source>
</reference>
<accession>A0A165XA27</accession>
<dbReference type="Gene3D" id="3.40.33.10">
    <property type="entry name" value="CAP"/>
    <property type="match status" value="1"/>
</dbReference>
<name>A0A165XA27_9BACI</name>
<dbReference type="Pfam" id="PF00188">
    <property type="entry name" value="CAP"/>
    <property type="match status" value="1"/>
</dbReference>
<protein>
    <recommendedName>
        <fullName evidence="6">Membrane protein YlbC</fullName>
    </recommendedName>
</protein>
<evidence type="ECO:0000256" key="1">
    <source>
        <dbReference type="SAM" id="Phobius"/>
    </source>
</evidence>
<feature type="transmembrane region" description="Helical" evidence="1">
    <location>
        <begin position="7"/>
        <end position="24"/>
    </location>
</feature>
<dbReference type="InterPro" id="IPR014044">
    <property type="entry name" value="CAP_dom"/>
</dbReference>
<organism evidence="4 5">
    <name type="scientific">Aeribacillus pallidus</name>
    <dbReference type="NCBI Taxonomy" id="33936"/>
    <lineage>
        <taxon>Bacteria</taxon>
        <taxon>Bacillati</taxon>
        <taxon>Bacillota</taxon>
        <taxon>Bacilli</taxon>
        <taxon>Bacillales</taxon>
        <taxon>Bacillaceae</taxon>
        <taxon>Aeribacillus</taxon>
    </lineage>
</organism>
<dbReference type="InterPro" id="IPR029410">
    <property type="entry name" value="CAP_assoc"/>
</dbReference>
<feature type="domain" description="SCP" evidence="2">
    <location>
        <begin position="227"/>
        <end position="334"/>
    </location>
</feature>
<comment type="caution">
    <text evidence="4">The sequence shown here is derived from an EMBL/GenBank/DDBJ whole genome shotgun (WGS) entry which is preliminary data.</text>
</comment>
<evidence type="ECO:0008006" key="6">
    <source>
        <dbReference type="Google" id="ProtNLM"/>
    </source>
</evidence>
<evidence type="ECO:0000313" key="5">
    <source>
        <dbReference type="Proteomes" id="UP000076476"/>
    </source>
</evidence>
<dbReference type="EMBL" id="LWBR01000035">
    <property type="protein sequence ID" value="KZN95788.1"/>
    <property type="molecule type" value="Genomic_DNA"/>
</dbReference>
<evidence type="ECO:0000313" key="4">
    <source>
        <dbReference type="EMBL" id="KZN95788.1"/>
    </source>
</evidence>
<evidence type="ECO:0000259" key="3">
    <source>
        <dbReference type="Pfam" id="PF14504"/>
    </source>
</evidence>
<evidence type="ECO:0000259" key="2">
    <source>
        <dbReference type="Pfam" id="PF00188"/>
    </source>
</evidence>
<dbReference type="RefSeq" id="WP_063388522.1">
    <property type="nucleotide sequence ID" value="NZ_LWBR01000035.1"/>
</dbReference>
<sequence length="343" mass="39422">MKRVTRIILIFVIITLTYIVYVTFQKEPVLPPEQQNFQEKTDKEIKVGEGVISFVGRSSKEVLKTFGKPDRIDPSRYDYEWWVYRDDLQQYKQFGVLNGKVVTVFAIGKEVNVDPFQIGQPSSQVFHIVAPNSFVTADIGLNSYRFELSEDDLNVRPTVRLNDDLYVQLYMDKFTGTLSSIRAFDVQTLVKQRPYEVVYRGELLEAEPITEEEQRKIEYGEEQQIVDITNVIRTINGLSPLKQEESTAKVAYSHSKEMSEKGYFSHVSPERGSLSDRLTSAGVHFEMAGENIAHGYMDGIDVVEGWLNSEGHRKTLLDERFTHIGVGVYEKFYTQNFIAKRAK</sequence>
<feature type="domain" description="CAP-associated" evidence="3">
    <location>
        <begin position="56"/>
        <end position="195"/>
    </location>
</feature>
<dbReference type="InterPro" id="IPR035940">
    <property type="entry name" value="CAP_sf"/>
</dbReference>
<gene>
    <name evidence="4" type="ORF">AZI98_11985</name>
</gene>
<dbReference type="Pfam" id="PF14504">
    <property type="entry name" value="CAP_assoc_N"/>
    <property type="match status" value="1"/>
</dbReference>
<proteinExistence type="predicted"/>
<dbReference type="PANTHER" id="PTHR31157">
    <property type="entry name" value="SCP DOMAIN-CONTAINING PROTEIN"/>
    <property type="match status" value="1"/>
</dbReference>
<keyword evidence="1" id="KW-1133">Transmembrane helix</keyword>
<keyword evidence="1" id="KW-0812">Transmembrane</keyword>
<dbReference type="Proteomes" id="UP000076476">
    <property type="component" value="Unassembled WGS sequence"/>
</dbReference>
<keyword evidence="5" id="KW-1185">Reference proteome</keyword>
<dbReference type="PANTHER" id="PTHR31157:SF26">
    <property type="entry name" value="SCP-LIKE EXTRACELLULAR PROTEIN"/>
    <property type="match status" value="1"/>
</dbReference>